<dbReference type="EMBL" id="CP048104">
    <property type="protein sequence ID" value="QKG85454.1"/>
    <property type="molecule type" value="Genomic_DNA"/>
</dbReference>
<accession>A0A7D4CHC4</accession>
<organism evidence="2 3">
    <name type="scientific">Kroppenstedtia pulmonis</name>
    <dbReference type="NCBI Taxonomy" id="1380685"/>
    <lineage>
        <taxon>Bacteria</taxon>
        <taxon>Bacillati</taxon>
        <taxon>Bacillota</taxon>
        <taxon>Bacilli</taxon>
        <taxon>Bacillales</taxon>
        <taxon>Thermoactinomycetaceae</taxon>
        <taxon>Kroppenstedtia</taxon>
    </lineage>
</organism>
<evidence type="ECO:0000313" key="3">
    <source>
        <dbReference type="Proteomes" id="UP000503088"/>
    </source>
</evidence>
<keyword evidence="3" id="KW-1185">Reference proteome</keyword>
<evidence type="ECO:0000256" key="1">
    <source>
        <dbReference type="SAM" id="SignalP"/>
    </source>
</evidence>
<dbReference type="Pfam" id="PF05708">
    <property type="entry name" value="Peptidase_C92"/>
    <property type="match status" value="1"/>
</dbReference>
<dbReference type="Gene3D" id="3.90.1720.10">
    <property type="entry name" value="endopeptidase domain like (from Nostoc punctiforme)"/>
    <property type="match status" value="1"/>
</dbReference>
<feature type="chain" id="PRO_5028868101" description="Hydrolase" evidence="1">
    <location>
        <begin position="27"/>
        <end position="223"/>
    </location>
</feature>
<keyword evidence="1" id="KW-0732">Signal</keyword>
<dbReference type="InterPro" id="IPR024453">
    <property type="entry name" value="Peptidase_C92"/>
</dbReference>
<sequence>MGKRVRSFVIVATLLGMISLTTPTYASEERMTPDEERMFEKERVEKIKESEEYMKNWYDEEKSNSSTNEIEAQAKMKKRQGNILVTLQGGSSLSKITGHAGMYANHKKKIRTIESFPKTKTTKDGVRIYTKTWTKRYTNFKALYVKGQSKNKHTKAGSYAKKQIGKKYNWKFTNKTRTDKFYCSQLVWRAWKSQGKDLDHDGGPSVWPVDILKSKHTKTYFTK</sequence>
<gene>
    <name evidence="2" type="ORF">GXN76_14000</name>
</gene>
<evidence type="ECO:0000313" key="2">
    <source>
        <dbReference type="EMBL" id="QKG85454.1"/>
    </source>
</evidence>
<dbReference type="Proteomes" id="UP000503088">
    <property type="component" value="Chromosome"/>
</dbReference>
<feature type="signal peptide" evidence="1">
    <location>
        <begin position="1"/>
        <end position="26"/>
    </location>
</feature>
<dbReference type="RefSeq" id="WP_173224117.1">
    <property type="nucleotide sequence ID" value="NZ_CP048104.1"/>
</dbReference>
<proteinExistence type="predicted"/>
<reference evidence="2 3" key="1">
    <citation type="submission" date="2020-01" db="EMBL/GenBank/DDBJ databases">
        <authorList>
            <person name="Gulvik C.A."/>
            <person name="Batra D.G."/>
        </authorList>
    </citation>
    <scope>NUCLEOTIDE SEQUENCE [LARGE SCALE GENOMIC DNA]</scope>
    <source>
        <strain evidence="2 3">W9323</strain>
    </source>
</reference>
<dbReference type="KEGG" id="kpul:GXN76_14000"/>
<name>A0A7D4CHC4_9BACL</name>
<dbReference type="SUPFAM" id="SSF54001">
    <property type="entry name" value="Cysteine proteinases"/>
    <property type="match status" value="1"/>
</dbReference>
<protein>
    <recommendedName>
        <fullName evidence="4">Hydrolase</fullName>
    </recommendedName>
</protein>
<dbReference type="AlphaFoldDB" id="A0A7D4CHC4"/>
<dbReference type="InterPro" id="IPR038765">
    <property type="entry name" value="Papain-like_cys_pep_sf"/>
</dbReference>
<evidence type="ECO:0008006" key="4">
    <source>
        <dbReference type="Google" id="ProtNLM"/>
    </source>
</evidence>